<reference evidence="4" key="1">
    <citation type="submission" date="2022-11" db="EMBL/GenBank/DDBJ databases">
        <authorList>
            <person name="Kikuchi T."/>
        </authorList>
    </citation>
    <scope>NUCLEOTIDE SEQUENCE</scope>
    <source>
        <strain evidence="4">PS1010</strain>
    </source>
</reference>
<dbReference type="InterPro" id="IPR040426">
    <property type="entry name" value="C05B5.4-like"/>
</dbReference>
<dbReference type="InterPro" id="IPR057569">
    <property type="entry name" value="C2_nem"/>
</dbReference>
<gene>
    <name evidence="4" type="ORF">CAMP_LOCUS3824</name>
</gene>
<feature type="signal peptide" evidence="2">
    <location>
        <begin position="1"/>
        <end position="20"/>
    </location>
</feature>
<evidence type="ECO:0000259" key="3">
    <source>
        <dbReference type="Pfam" id="PF25330"/>
    </source>
</evidence>
<dbReference type="Pfam" id="PF25330">
    <property type="entry name" value="C2_nem"/>
    <property type="match status" value="1"/>
</dbReference>
<keyword evidence="1" id="KW-1133">Transmembrane helix</keyword>
<evidence type="ECO:0000256" key="2">
    <source>
        <dbReference type="SAM" id="SignalP"/>
    </source>
</evidence>
<dbReference type="PANTHER" id="PTHR38626:SF4">
    <property type="entry name" value="SKN-1 DEPENDENT ZYGOTIC TRANSCRIPT"/>
    <property type="match status" value="1"/>
</dbReference>
<keyword evidence="2" id="KW-0732">Signal</keyword>
<sequence length="310" mass="35437">MSNILCLLSIFIGLSNCTYSWVTVVLVDFQLRDKCAQFWNEHQNCQNPSLRVIADLGDNRIASASWPINSKLIQEQRLFFTTQWSTKIDKILVSSQIEGENLLNPFGLMPKCDHGYASMVFDEKLILKPGQTMKTRVAHIDSQCFNARFLIRIDDECPHCPKQIQTPIENEQGFMQTLELKMKDYDLQTINMVLLIACLASITVLLILCQFVYGRKSNSSTSDIIFQHPQKPIAVTNQSAKLAKLRRIPTFTSSRYEDIIDETNVTYGYRLKSQTVSKIGFDVSHYENEEYNYDSISTTSTDSTGYSNDF</sequence>
<evidence type="ECO:0000256" key="1">
    <source>
        <dbReference type="SAM" id="Phobius"/>
    </source>
</evidence>
<comment type="caution">
    <text evidence="4">The sequence shown here is derived from an EMBL/GenBank/DDBJ whole genome shotgun (WGS) entry which is preliminary data.</text>
</comment>
<keyword evidence="1" id="KW-0472">Membrane</keyword>
<dbReference type="EMBL" id="CANHGI010000002">
    <property type="protein sequence ID" value="CAI5441187.1"/>
    <property type="molecule type" value="Genomic_DNA"/>
</dbReference>
<proteinExistence type="predicted"/>
<name>A0A9P1MVG5_9PELO</name>
<dbReference type="PANTHER" id="PTHR38626">
    <property type="entry name" value="SKN-1 DEPENDENT ZYGOTIC TRANSCRIPT-RELATED"/>
    <property type="match status" value="1"/>
</dbReference>
<accession>A0A9P1MVG5</accession>
<dbReference type="Proteomes" id="UP001152747">
    <property type="component" value="Unassembled WGS sequence"/>
</dbReference>
<feature type="transmembrane region" description="Helical" evidence="1">
    <location>
        <begin position="192"/>
        <end position="213"/>
    </location>
</feature>
<keyword evidence="5" id="KW-1185">Reference proteome</keyword>
<feature type="domain" description="C2" evidence="3">
    <location>
        <begin position="20"/>
        <end position="156"/>
    </location>
</feature>
<protein>
    <recommendedName>
        <fullName evidence="3">C2 domain-containing protein</fullName>
    </recommendedName>
</protein>
<dbReference type="AlphaFoldDB" id="A0A9P1MVG5"/>
<organism evidence="4 5">
    <name type="scientific">Caenorhabditis angaria</name>
    <dbReference type="NCBI Taxonomy" id="860376"/>
    <lineage>
        <taxon>Eukaryota</taxon>
        <taxon>Metazoa</taxon>
        <taxon>Ecdysozoa</taxon>
        <taxon>Nematoda</taxon>
        <taxon>Chromadorea</taxon>
        <taxon>Rhabditida</taxon>
        <taxon>Rhabditina</taxon>
        <taxon>Rhabditomorpha</taxon>
        <taxon>Rhabditoidea</taxon>
        <taxon>Rhabditidae</taxon>
        <taxon>Peloderinae</taxon>
        <taxon>Caenorhabditis</taxon>
    </lineage>
</organism>
<evidence type="ECO:0000313" key="5">
    <source>
        <dbReference type="Proteomes" id="UP001152747"/>
    </source>
</evidence>
<keyword evidence="1" id="KW-0812">Transmembrane</keyword>
<dbReference type="OrthoDB" id="5801558at2759"/>
<feature type="chain" id="PRO_5040189310" description="C2 domain-containing protein" evidence="2">
    <location>
        <begin position="21"/>
        <end position="310"/>
    </location>
</feature>
<evidence type="ECO:0000313" key="4">
    <source>
        <dbReference type="EMBL" id="CAI5441187.1"/>
    </source>
</evidence>